<proteinExistence type="predicted"/>
<dbReference type="EMBL" id="JWIN03000021">
    <property type="protein sequence ID" value="KAB1260745.1"/>
    <property type="molecule type" value="Genomic_DNA"/>
</dbReference>
<reference evidence="1 2" key="1">
    <citation type="journal article" date="2019" name="Mol. Ecol. Resour.">
        <title>Improving Illumina assemblies with Hi-C and long reads: an example with the North African dromedary.</title>
        <authorList>
            <person name="Elbers J.P."/>
            <person name="Rogers M.F."/>
            <person name="Perelman P.L."/>
            <person name="Proskuryakova A.A."/>
            <person name="Serdyukova N.A."/>
            <person name="Johnson W.E."/>
            <person name="Horin P."/>
            <person name="Corander J."/>
            <person name="Murphy D."/>
            <person name="Burger P.A."/>
        </authorList>
    </citation>
    <scope>NUCLEOTIDE SEQUENCE [LARGE SCALE GENOMIC DNA]</scope>
    <source>
        <strain evidence="1">Drom800</strain>
        <tissue evidence="1">Blood</tissue>
    </source>
</reference>
<comment type="caution">
    <text evidence="1">The sequence shown here is derived from an EMBL/GenBank/DDBJ whole genome shotgun (WGS) entry which is preliminary data.</text>
</comment>
<accession>A0A5N4CP84</accession>
<dbReference type="Proteomes" id="UP000299084">
    <property type="component" value="Unassembled WGS sequence"/>
</dbReference>
<gene>
    <name evidence="1" type="ORF">Cadr_000024218</name>
</gene>
<dbReference type="AlphaFoldDB" id="A0A5N4CP84"/>
<evidence type="ECO:0000313" key="2">
    <source>
        <dbReference type="Proteomes" id="UP000299084"/>
    </source>
</evidence>
<organism evidence="1 2">
    <name type="scientific">Camelus dromedarius</name>
    <name type="common">Dromedary</name>
    <name type="synonym">Arabian camel</name>
    <dbReference type="NCBI Taxonomy" id="9838"/>
    <lineage>
        <taxon>Eukaryota</taxon>
        <taxon>Metazoa</taxon>
        <taxon>Chordata</taxon>
        <taxon>Craniata</taxon>
        <taxon>Vertebrata</taxon>
        <taxon>Euteleostomi</taxon>
        <taxon>Mammalia</taxon>
        <taxon>Eutheria</taxon>
        <taxon>Laurasiatheria</taxon>
        <taxon>Artiodactyla</taxon>
        <taxon>Tylopoda</taxon>
        <taxon>Camelidae</taxon>
        <taxon>Camelus</taxon>
    </lineage>
</organism>
<keyword evidence="2" id="KW-1185">Reference proteome</keyword>
<protein>
    <submittedName>
        <fullName evidence="1">Reactive oxygen species modulator 1</fullName>
    </submittedName>
</protein>
<sequence length="60" mass="6440">MPVAVGPSGPSSKLLPVREDGLCDRMRTRGWELMGSTGKTMMQSGSTFDTFVAIGMGIQY</sequence>
<name>A0A5N4CP84_CAMDR</name>
<evidence type="ECO:0000313" key="1">
    <source>
        <dbReference type="EMBL" id="KAB1260745.1"/>
    </source>
</evidence>